<keyword evidence="2" id="KW-1185">Reference proteome</keyword>
<protein>
    <submittedName>
        <fullName evidence="1">Uncharacterized protein</fullName>
    </submittedName>
</protein>
<evidence type="ECO:0000313" key="1">
    <source>
        <dbReference type="EMBL" id="KAJ1644822.1"/>
    </source>
</evidence>
<proteinExistence type="predicted"/>
<name>A0A9W8CIP3_9FUNG</name>
<reference evidence="1" key="1">
    <citation type="submission" date="2022-07" db="EMBL/GenBank/DDBJ databases">
        <title>Phylogenomic reconstructions and comparative analyses of Kickxellomycotina fungi.</title>
        <authorList>
            <person name="Reynolds N.K."/>
            <person name="Stajich J.E."/>
            <person name="Barry K."/>
            <person name="Grigoriev I.V."/>
            <person name="Crous P."/>
            <person name="Smith M.E."/>
        </authorList>
    </citation>
    <scope>NUCLEOTIDE SEQUENCE</scope>
    <source>
        <strain evidence="1">NBRC 105413</strain>
    </source>
</reference>
<evidence type="ECO:0000313" key="2">
    <source>
        <dbReference type="Proteomes" id="UP001145021"/>
    </source>
</evidence>
<organism evidence="1 2">
    <name type="scientific">Coemansia asiatica</name>
    <dbReference type="NCBI Taxonomy" id="1052880"/>
    <lineage>
        <taxon>Eukaryota</taxon>
        <taxon>Fungi</taxon>
        <taxon>Fungi incertae sedis</taxon>
        <taxon>Zoopagomycota</taxon>
        <taxon>Kickxellomycotina</taxon>
        <taxon>Kickxellomycetes</taxon>
        <taxon>Kickxellales</taxon>
        <taxon>Kickxellaceae</taxon>
        <taxon>Coemansia</taxon>
    </lineage>
</organism>
<comment type="caution">
    <text evidence="1">The sequence shown here is derived from an EMBL/GenBank/DDBJ whole genome shotgun (WGS) entry which is preliminary data.</text>
</comment>
<dbReference type="AlphaFoldDB" id="A0A9W8CIP3"/>
<accession>A0A9W8CIP3</accession>
<sequence>MSTQFTFIKPQYITTNALVYLGTPDGRDWKTIIEAPPAYEVSFSERLMQLRQSFSDLSTKVLLKGRYHGMTRSSAVIEGFNGQASAKRRGKFKCGWSFVDFNSNEFSWYLSTWGFWWELRDVSDKVVAKFVTKKKSHHLMGVLTVYENDMPESMLMLVLLTCTIVHNNVFNDSAPVVSTVVVA</sequence>
<dbReference type="EMBL" id="JANBOH010000140">
    <property type="protein sequence ID" value="KAJ1644822.1"/>
    <property type="molecule type" value="Genomic_DNA"/>
</dbReference>
<dbReference type="Proteomes" id="UP001145021">
    <property type="component" value="Unassembled WGS sequence"/>
</dbReference>
<gene>
    <name evidence="1" type="ORF">LPJ64_003546</name>
</gene>